<sequence length="67" mass="7680">MLLVHVLIDSFIGENVSEKWKNVSIGFGFLEFDSVNTAVNVCMDLHNGCEVWKSKYDEETGSHFHQF</sequence>
<gene>
    <name evidence="1" type="ORF">OLEA9_A087163</name>
</gene>
<evidence type="ECO:0000313" key="2">
    <source>
        <dbReference type="Proteomes" id="UP000594638"/>
    </source>
</evidence>
<reference evidence="1 2" key="1">
    <citation type="submission" date="2019-12" db="EMBL/GenBank/DDBJ databases">
        <authorList>
            <person name="Alioto T."/>
            <person name="Alioto T."/>
            <person name="Gomez Garrido J."/>
        </authorList>
    </citation>
    <scope>NUCLEOTIDE SEQUENCE [LARGE SCALE GENOMIC DNA]</scope>
</reference>
<protein>
    <recommendedName>
        <fullName evidence="3">RRM domain-containing protein</fullName>
    </recommendedName>
</protein>
<dbReference type="Proteomes" id="UP000594638">
    <property type="component" value="Unassembled WGS sequence"/>
</dbReference>
<proteinExistence type="predicted"/>
<organism evidence="1 2">
    <name type="scientific">Olea europaea subsp. europaea</name>
    <dbReference type="NCBI Taxonomy" id="158383"/>
    <lineage>
        <taxon>Eukaryota</taxon>
        <taxon>Viridiplantae</taxon>
        <taxon>Streptophyta</taxon>
        <taxon>Embryophyta</taxon>
        <taxon>Tracheophyta</taxon>
        <taxon>Spermatophyta</taxon>
        <taxon>Magnoliopsida</taxon>
        <taxon>eudicotyledons</taxon>
        <taxon>Gunneridae</taxon>
        <taxon>Pentapetalae</taxon>
        <taxon>asterids</taxon>
        <taxon>lamiids</taxon>
        <taxon>Lamiales</taxon>
        <taxon>Oleaceae</taxon>
        <taxon>Oleeae</taxon>
        <taxon>Olea</taxon>
    </lineage>
</organism>
<evidence type="ECO:0000313" key="1">
    <source>
        <dbReference type="EMBL" id="CAA3012886.1"/>
    </source>
</evidence>
<evidence type="ECO:0008006" key="3">
    <source>
        <dbReference type="Google" id="ProtNLM"/>
    </source>
</evidence>
<name>A0A8S0U5Q1_OLEEU</name>
<dbReference type="AlphaFoldDB" id="A0A8S0U5Q1"/>
<dbReference type="EMBL" id="CACTIH010007416">
    <property type="protein sequence ID" value="CAA3012886.1"/>
    <property type="molecule type" value="Genomic_DNA"/>
</dbReference>
<accession>A0A8S0U5Q1</accession>
<keyword evidence="2" id="KW-1185">Reference proteome</keyword>
<comment type="caution">
    <text evidence="1">The sequence shown here is derived from an EMBL/GenBank/DDBJ whole genome shotgun (WGS) entry which is preliminary data.</text>
</comment>
<dbReference type="Gramene" id="OE9A087163T1">
    <property type="protein sequence ID" value="OE9A087163C1"/>
    <property type="gene ID" value="OE9A087163"/>
</dbReference>